<feature type="chain" id="PRO_5041955707" description="Secreted protein" evidence="1">
    <location>
        <begin position="25"/>
        <end position="94"/>
    </location>
</feature>
<sequence>MSRTPQIVVFHLIIYSLCLQFSVGRTISYLSPRLCCQFQVALTGACGAPLSYLTTPAAQLMYLSTEQPVCTAKRDKQATIQRIRNKTAKHHCQI</sequence>
<name>A0AAE1CH36_9PEZI</name>
<proteinExistence type="predicted"/>
<keyword evidence="3" id="KW-1185">Reference proteome</keyword>
<organism evidence="2 3">
    <name type="scientific">Podospora appendiculata</name>
    <dbReference type="NCBI Taxonomy" id="314037"/>
    <lineage>
        <taxon>Eukaryota</taxon>
        <taxon>Fungi</taxon>
        <taxon>Dikarya</taxon>
        <taxon>Ascomycota</taxon>
        <taxon>Pezizomycotina</taxon>
        <taxon>Sordariomycetes</taxon>
        <taxon>Sordariomycetidae</taxon>
        <taxon>Sordariales</taxon>
        <taxon>Podosporaceae</taxon>
        <taxon>Podospora</taxon>
    </lineage>
</organism>
<reference evidence="2" key="1">
    <citation type="journal article" date="2023" name="Mol. Phylogenet. Evol.">
        <title>Genome-scale phylogeny and comparative genomics of the fungal order Sordariales.</title>
        <authorList>
            <person name="Hensen N."/>
            <person name="Bonometti L."/>
            <person name="Westerberg I."/>
            <person name="Brannstrom I.O."/>
            <person name="Guillou S."/>
            <person name="Cros-Aarteil S."/>
            <person name="Calhoun S."/>
            <person name="Haridas S."/>
            <person name="Kuo A."/>
            <person name="Mondo S."/>
            <person name="Pangilinan J."/>
            <person name="Riley R."/>
            <person name="LaButti K."/>
            <person name="Andreopoulos B."/>
            <person name="Lipzen A."/>
            <person name="Chen C."/>
            <person name="Yan M."/>
            <person name="Daum C."/>
            <person name="Ng V."/>
            <person name="Clum A."/>
            <person name="Steindorff A."/>
            <person name="Ohm R.A."/>
            <person name="Martin F."/>
            <person name="Silar P."/>
            <person name="Natvig D.O."/>
            <person name="Lalanne C."/>
            <person name="Gautier V."/>
            <person name="Ament-Velasquez S.L."/>
            <person name="Kruys A."/>
            <person name="Hutchinson M.I."/>
            <person name="Powell A.J."/>
            <person name="Barry K."/>
            <person name="Miller A.N."/>
            <person name="Grigoriev I.V."/>
            <person name="Debuchy R."/>
            <person name="Gladieux P."/>
            <person name="Hiltunen Thoren M."/>
            <person name="Johannesson H."/>
        </authorList>
    </citation>
    <scope>NUCLEOTIDE SEQUENCE</scope>
    <source>
        <strain evidence="2">CBS 314.62</strain>
    </source>
</reference>
<keyword evidence="1" id="KW-0732">Signal</keyword>
<feature type="signal peptide" evidence="1">
    <location>
        <begin position="1"/>
        <end position="24"/>
    </location>
</feature>
<dbReference type="Proteomes" id="UP001270362">
    <property type="component" value="Unassembled WGS sequence"/>
</dbReference>
<gene>
    <name evidence="2" type="ORF">B0T22DRAFT_452427</name>
</gene>
<evidence type="ECO:0000313" key="3">
    <source>
        <dbReference type="Proteomes" id="UP001270362"/>
    </source>
</evidence>
<dbReference type="EMBL" id="JAULSO010000001">
    <property type="protein sequence ID" value="KAK3694406.1"/>
    <property type="molecule type" value="Genomic_DNA"/>
</dbReference>
<dbReference type="AlphaFoldDB" id="A0AAE1CH36"/>
<evidence type="ECO:0000313" key="2">
    <source>
        <dbReference type="EMBL" id="KAK3694406.1"/>
    </source>
</evidence>
<evidence type="ECO:0008006" key="4">
    <source>
        <dbReference type="Google" id="ProtNLM"/>
    </source>
</evidence>
<comment type="caution">
    <text evidence="2">The sequence shown here is derived from an EMBL/GenBank/DDBJ whole genome shotgun (WGS) entry which is preliminary data.</text>
</comment>
<reference evidence="2" key="2">
    <citation type="submission" date="2023-06" db="EMBL/GenBank/DDBJ databases">
        <authorList>
            <consortium name="Lawrence Berkeley National Laboratory"/>
            <person name="Haridas S."/>
            <person name="Hensen N."/>
            <person name="Bonometti L."/>
            <person name="Westerberg I."/>
            <person name="Brannstrom I.O."/>
            <person name="Guillou S."/>
            <person name="Cros-Aarteil S."/>
            <person name="Calhoun S."/>
            <person name="Kuo A."/>
            <person name="Mondo S."/>
            <person name="Pangilinan J."/>
            <person name="Riley R."/>
            <person name="Labutti K."/>
            <person name="Andreopoulos B."/>
            <person name="Lipzen A."/>
            <person name="Chen C."/>
            <person name="Yanf M."/>
            <person name="Daum C."/>
            <person name="Ng V."/>
            <person name="Clum A."/>
            <person name="Steindorff A."/>
            <person name="Ohm R."/>
            <person name="Martin F."/>
            <person name="Silar P."/>
            <person name="Natvig D."/>
            <person name="Lalanne C."/>
            <person name="Gautier V."/>
            <person name="Ament-Velasquez S.L."/>
            <person name="Kruys A."/>
            <person name="Hutchinson M.I."/>
            <person name="Powell A.J."/>
            <person name="Barry K."/>
            <person name="Miller A.N."/>
            <person name="Grigoriev I.V."/>
            <person name="Debuchy R."/>
            <person name="Gladieux P."/>
            <person name="Thoren M.H."/>
            <person name="Johannesson H."/>
        </authorList>
    </citation>
    <scope>NUCLEOTIDE SEQUENCE</scope>
    <source>
        <strain evidence="2">CBS 314.62</strain>
    </source>
</reference>
<accession>A0AAE1CH36</accession>
<evidence type="ECO:0000256" key="1">
    <source>
        <dbReference type="SAM" id="SignalP"/>
    </source>
</evidence>
<protein>
    <recommendedName>
        <fullName evidence="4">Secreted protein</fullName>
    </recommendedName>
</protein>